<dbReference type="AlphaFoldDB" id="A0A4C1WNC8"/>
<sequence>MELAARTKNMTLAALPRSEAFHLGLEVQARARNERQRGTTGLRVRQRSTSISLLLDRAFASFKHHFLPPSPAADTPTAQGLLGCQHFTDSYPQRR</sequence>
<proteinExistence type="predicted"/>
<keyword evidence="2" id="KW-1185">Reference proteome</keyword>
<gene>
    <name evidence="1" type="ORF">EVAR_96223_1</name>
</gene>
<comment type="caution">
    <text evidence="1">The sequence shown here is derived from an EMBL/GenBank/DDBJ whole genome shotgun (WGS) entry which is preliminary data.</text>
</comment>
<evidence type="ECO:0000313" key="1">
    <source>
        <dbReference type="EMBL" id="GBP51627.1"/>
    </source>
</evidence>
<dbReference type="Proteomes" id="UP000299102">
    <property type="component" value="Unassembled WGS sequence"/>
</dbReference>
<organism evidence="1 2">
    <name type="scientific">Eumeta variegata</name>
    <name type="common">Bagworm moth</name>
    <name type="synonym">Eumeta japonica</name>
    <dbReference type="NCBI Taxonomy" id="151549"/>
    <lineage>
        <taxon>Eukaryota</taxon>
        <taxon>Metazoa</taxon>
        <taxon>Ecdysozoa</taxon>
        <taxon>Arthropoda</taxon>
        <taxon>Hexapoda</taxon>
        <taxon>Insecta</taxon>
        <taxon>Pterygota</taxon>
        <taxon>Neoptera</taxon>
        <taxon>Endopterygota</taxon>
        <taxon>Lepidoptera</taxon>
        <taxon>Glossata</taxon>
        <taxon>Ditrysia</taxon>
        <taxon>Tineoidea</taxon>
        <taxon>Psychidae</taxon>
        <taxon>Oiketicinae</taxon>
        <taxon>Eumeta</taxon>
    </lineage>
</organism>
<evidence type="ECO:0000313" key="2">
    <source>
        <dbReference type="Proteomes" id="UP000299102"/>
    </source>
</evidence>
<dbReference type="EMBL" id="BGZK01000585">
    <property type="protein sequence ID" value="GBP51627.1"/>
    <property type="molecule type" value="Genomic_DNA"/>
</dbReference>
<reference evidence="1 2" key="1">
    <citation type="journal article" date="2019" name="Commun. Biol.">
        <title>The bagworm genome reveals a unique fibroin gene that provides high tensile strength.</title>
        <authorList>
            <person name="Kono N."/>
            <person name="Nakamura H."/>
            <person name="Ohtoshi R."/>
            <person name="Tomita M."/>
            <person name="Numata K."/>
            <person name="Arakawa K."/>
        </authorList>
    </citation>
    <scope>NUCLEOTIDE SEQUENCE [LARGE SCALE GENOMIC DNA]</scope>
</reference>
<protein>
    <submittedName>
        <fullName evidence="1">Uncharacterized protein</fullName>
    </submittedName>
</protein>
<accession>A0A4C1WNC8</accession>
<name>A0A4C1WNC8_EUMVA</name>